<evidence type="ECO:0000256" key="8">
    <source>
        <dbReference type="RuleBase" id="RU000688"/>
    </source>
</evidence>
<dbReference type="GO" id="GO:0005886">
    <property type="term" value="C:plasma membrane"/>
    <property type="evidence" value="ECO:0007669"/>
    <property type="project" value="TreeGrafter"/>
</dbReference>
<comment type="caution">
    <text evidence="12">The sequence shown here is derived from an EMBL/GenBank/DDBJ whole genome shotgun (WGS) entry which is preliminary data.</text>
</comment>
<feature type="transmembrane region" description="Helical" evidence="10">
    <location>
        <begin position="258"/>
        <end position="287"/>
    </location>
</feature>
<dbReference type="PANTHER" id="PTHR45695">
    <property type="entry name" value="LEUCOKININ RECEPTOR-RELATED"/>
    <property type="match status" value="1"/>
</dbReference>
<keyword evidence="13" id="KW-1185">Reference proteome</keyword>
<evidence type="ECO:0000256" key="3">
    <source>
        <dbReference type="ARBA" id="ARBA00022989"/>
    </source>
</evidence>
<evidence type="ECO:0000256" key="4">
    <source>
        <dbReference type="ARBA" id="ARBA00023040"/>
    </source>
</evidence>
<organism evidence="12 13">
    <name type="scientific">Littorina saxatilis</name>
    <dbReference type="NCBI Taxonomy" id="31220"/>
    <lineage>
        <taxon>Eukaryota</taxon>
        <taxon>Metazoa</taxon>
        <taxon>Spiralia</taxon>
        <taxon>Lophotrochozoa</taxon>
        <taxon>Mollusca</taxon>
        <taxon>Gastropoda</taxon>
        <taxon>Caenogastropoda</taxon>
        <taxon>Littorinimorpha</taxon>
        <taxon>Littorinoidea</taxon>
        <taxon>Littorinidae</taxon>
        <taxon>Littorina</taxon>
    </lineage>
</organism>
<evidence type="ECO:0000259" key="11">
    <source>
        <dbReference type="PROSITE" id="PS50262"/>
    </source>
</evidence>
<proteinExistence type="inferred from homology"/>
<keyword evidence="7 8" id="KW-0807">Transducer</keyword>
<reference evidence="12 13" key="1">
    <citation type="submission" date="2024-02" db="EMBL/GenBank/DDBJ databases">
        <title>Chromosome-scale genome assembly of the rough periwinkle Littorina saxatilis.</title>
        <authorList>
            <person name="De Jode A."/>
            <person name="Faria R."/>
            <person name="Formenti G."/>
            <person name="Sims Y."/>
            <person name="Smith T.P."/>
            <person name="Tracey A."/>
            <person name="Wood J.M.D."/>
            <person name="Zagrodzka Z.B."/>
            <person name="Johannesson K."/>
            <person name="Butlin R.K."/>
            <person name="Leder E.H."/>
        </authorList>
    </citation>
    <scope>NUCLEOTIDE SEQUENCE [LARGE SCALE GENOMIC DNA]</scope>
    <source>
        <strain evidence="12">Snail1</strain>
        <tissue evidence="12">Muscle</tissue>
    </source>
</reference>
<comment type="subcellular location">
    <subcellularLocation>
        <location evidence="1">Membrane</location>
        <topology evidence="1">Multi-pass membrane protein</topology>
    </subcellularLocation>
</comment>
<keyword evidence="5 10" id="KW-0472">Membrane</keyword>
<feature type="region of interest" description="Disordered" evidence="9">
    <location>
        <begin position="205"/>
        <end position="230"/>
    </location>
</feature>
<dbReference type="InterPro" id="IPR017452">
    <property type="entry name" value="GPCR_Rhodpsn_7TM"/>
</dbReference>
<dbReference type="Proteomes" id="UP001374579">
    <property type="component" value="Unassembled WGS sequence"/>
</dbReference>
<feature type="transmembrane region" description="Helical" evidence="10">
    <location>
        <begin position="437"/>
        <end position="461"/>
    </location>
</feature>
<gene>
    <name evidence="12" type="ORF">V1264_009565</name>
</gene>
<evidence type="ECO:0000313" key="12">
    <source>
        <dbReference type="EMBL" id="KAK7091949.1"/>
    </source>
</evidence>
<feature type="transmembrane region" description="Helical" evidence="10">
    <location>
        <begin position="121"/>
        <end position="141"/>
    </location>
</feature>
<dbReference type="CDD" id="cd00637">
    <property type="entry name" value="7tm_classA_rhodopsin-like"/>
    <property type="match status" value="1"/>
</dbReference>
<comment type="similarity">
    <text evidence="8">Belongs to the G-protein coupled receptor 1 family.</text>
</comment>
<evidence type="ECO:0000256" key="5">
    <source>
        <dbReference type="ARBA" id="ARBA00023136"/>
    </source>
</evidence>
<dbReference type="PRINTS" id="PR00237">
    <property type="entry name" value="GPCRRHODOPSN"/>
</dbReference>
<accession>A0AAN9AS03</accession>
<evidence type="ECO:0000256" key="9">
    <source>
        <dbReference type="SAM" id="MobiDB-lite"/>
    </source>
</evidence>
<feature type="transmembrane region" description="Helical" evidence="10">
    <location>
        <begin position="42"/>
        <end position="62"/>
    </location>
</feature>
<dbReference type="InterPro" id="IPR000276">
    <property type="entry name" value="GPCR_Rhodpsn"/>
</dbReference>
<feature type="transmembrane region" description="Helical" evidence="10">
    <location>
        <begin position="82"/>
        <end position="100"/>
    </location>
</feature>
<dbReference type="PROSITE" id="PS50262">
    <property type="entry name" value="G_PROTEIN_RECEP_F1_2"/>
    <property type="match status" value="1"/>
</dbReference>
<keyword evidence="6 8" id="KW-0675">Receptor</keyword>
<evidence type="ECO:0000256" key="2">
    <source>
        <dbReference type="ARBA" id="ARBA00022692"/>
    </source>
</evidence>
<dbReference type="PANTHER" id="PTHR45695:SF15">
    <property type="entry name" value="OPSIN RH2"/>
    <property type="match status" value="1"/>
</dbReference>
<protein>
    <recommendedName>
        <fullName evidence="11">G-protein coupled receptors family 1 profile domain-containing protein</fullName>
    </recommendedName>
</protein>
<name>A0AAN9AS03_9CAEN</name>
<dbReference type="Gene3D" id="1.20.1070.10">
    <property type="entry name" value="Rhodopsin 7-helix transmembrane proteins"/>
    <property type="match status" value="2"/>
</dbReference>
<keyword evidence="2 8" id="KW-0812">Transmembrane</keyword>
<feature type="compositionally biased region" description="Basic and acidic residues" evidence="9">
    <location>
        <begin position="213"/>
        <end position="226"/>
    </location>
</feature>
<sequence>MADATLPTVIFASLVMFLGVIGNSVVCYICHCRLRRSVLNNFVLSLAALDLIGCVLCVPMEVTELQNRIRWSEPALCMTQRFLRNLLLIASVLILVAIATERYRRICHPLSRHITLRQCRIAIVVALVVAVLLSWPSLLVFGERTRHSRGWVNAGGEMVSNGGEMVHGGGETVNGGGKMVNSGGDRSEEINADVRNSASVYDADRVNGTQGVTDDKEGDTGGEKFSHSGSDGEEVKMLAVLRSGCGVKDSMQGTPYPAVYFSLLFVLFFVSSAIVCALYARIAFALWSPRKLQTDSRPKSVSLPDCSRLNTAVFTATRSATLGRGKKRRADVSGGDVTGNDVVRNDLTLPLPRKKLLYEELTRSLQLRRKRDAVNLLVVPTPSIRRKKRAAYSRKRTTFIMFLMTLTSVVSYLPFILVSIAYVASARMREDSSVAEMAVIELCLKSFLISSAVNPFIYGLCNQQFKKECVKLLQGLKCRAREFRLEADDTSDTPPNT</sequence>
<evidence type="ECO:0000313" key="13">
    <source>
        <dbReference type="Proteomes" id="UP001374579"/>
    </source>
</evidence>
<dbReference type="SUPFAM" id="SSF81321">
    <property type="entry name" value="Family A G protein-coupled receptor-like"/>
    <property type="match status" value="2"/>
</dbReference>
<feature type="transmembrane region" description="Helical" evidence="10">
    <location>
        <begin position="399"/>
        <end position="425"/>
    </location>
</feature>
<keyword evidence="3 10" id="KW-1133">Transmembrane helix</keyword>
<evidence type="ECO:0000256" key="7">
    <source>
        <dbReference type="ARBA" id="ARBA00023224"/>
    </source>
</evidence>
<evidence type="ECO:0000256" key="6">
    <source>
        <dbReference type="ARBA" id="ARBA00023170"/>
    </source>
</evidence>
<feature type="transmembrane region" description="Helical" evidence="10">
    <location>
        <begin position="6"/>
        <end position="30"/>
    </location>
</feature>
<keyword evidence="4 8" id="KW-0297">G-protein coupled receptor</keyword>
<dbReference type="PROSITE" id="PS00237">
    <property type="entry name" value="G_PROTEIN_RECEP_F1_1"/>
    <property type="match status" value="1"/>
</dbReference>
<dbReference type="AlphaFoldDB" id="A0AAN9AS03"/>
<dbReference type="Pfam" id="PF00001">
    <property type="entry name" value="7tm_1"/>
    <property type="match status" value="2"/>
</dbReference>
<evidence type="ECO:0000256" key="10">
    <source>
        <dbReference type="SAM" id="Phobius"/>
    </source>
</evidence>
<evidence type="ECO:0000256" key="1">
    <source>
        <dbReference type="ARBA" id="ARBA00004141"/>
    </source>
</evidence>
<dbReference type="GO" id="GO:0004930">
    <property type="term" value="F:G protein-coupled receptor activity"/>
    <property type="evidence" value="ECO:0007669"/>
    <property type="project" value="UniProtKB-KW"/>
</dbReference>
<feature type="domain" description="G-protein coupled receptors family 1 profile" evidence="11">
    <location>
        <begin position="22"/>
        <end position="458"/>
    </location>
</feature>
<dbReference type="EMBL" id="JBAMIC010000022">
    <property type="protein sequence ID" value="KAK7091949.1"/>
    <property type="molecule type" value="Genomic_DNA"/>
</dbReference>